<evidence type="ECO:0000313" key="8">
    <source>
        <dbReference type="Proteomes" id="UP000245839"/>
    </source>
</evidence>
<evidence type="ECO:0000256" key="2">
    <source>
        <dbReference type="ARBA" id="ARBA00006171"/>
    </source>
</evidence>
<keyword evidence="4" id="KW-0460">Magnesium</keyword>
<dbReference type="RefSeq" id="WP_109563023.1">
    <property type="nucleotide sequence ID" value="NZ_QGDJ01000001.1"/>
</dbReference>
<dbReference type="InterPro" id="IPR036412">
    <property type="entry name" value="HAD-like_sf"/>
</dbReference>
<keyword evidence="3" id="KW-0479">Metal-binding</keyword>
<name>A0A2Y9A2M7_9RHOB</name>
<proteinExistence type="inferred from homology"/>
<dbReference type="Gene3D" id="3.40.50.1000">
    <property type="entry name" value="HAD superfamily/HAD-like"/>
    <property type="match status" value="1"/>
</dbReference>
<dbReference type="Pfam" id="PF13419">
    <property type="entry name" value="HAD_2"/>
    <property type="match status" value="1"/>
</dbReference>
<evidence type="ECO:0000313" key="6">
    <source>
        <dbReference type="EMBL" id="PWJ22473.1"/>
    </source>
</evidence>
<dbReference type="PANTHER" id="PTHR46193">
    <property type="entry name" value="6-PHOSPHOGLUCONATE PHOSPHATASE"/>
    <property type="match status" value="1"/>
</dbReference>
<comment type="cofactor">
    <cofactor evidence="1">
        <name>Mg(2+)</name>
        <dbReference type="ChEBI" id="CHEBI:18420"/>
    </cofactor>
</comment>
<dbReference type="InterPro" id="IPR041492">
    <property type="entry name" value="HAD_2"/>
</dbReference>
<dbReference type="InterPro" id="IPR023198">
    <property type="entry name" value="PGP-like_dom2"/>
</dbReference>
<evidence type="ECO:0000313" key="7">
    <source>
        <dbReference type="EMBL" id="SSA38751.1"/>
    </source>
</evidence>
<evidence type="ECO:0000313" key="9">
    <source>
        <dbReference type="Proteomes" id="UP000251571"/>
    </source>
</evidence>
<dbReference type="Proteomes" id="UP000251571">
    <property type="component" value="Unassembled WGS sequence"/>
</dbReference>
<keyword evidence="5" id="KW-0119">Carbohydrate metabolism</keyword>
<dbReference type="PANTHER" id="PTHR46193:SF18">
    <property type="entry name" value="HEXITOL PHOSPHATASE B"/>
    <property type="match status" value="1"/>
</dbReference>
<dbReference type="EMBL" id="QGDJ01000001">
    <property type="protein sequence ID" value="PWJ22473.1"/>
    <property type="molecule type" value="Genomic_DNA"/>
</dbReference>
<dbReference type="SUPFAM" id="SSF56784">
    <property type="entry name" value="HAD-like"/>
    <property type="match status" value="1"/>
</dbReference>
<evidence type="ECO:0000256" key="3">
    <source>
        <dbReference type="ARBA" id="ARBA00022723"/>
    </source>
</evidence>
<gene>
    <name evidence="6" type="ORF">BCF38_101887</name>
    <name evidence="7" type="ORF">SAMN05421539_101887</name>
</gene>
<evidence type="ECO:0000256" key="5">
    <source>
        <dbReference type="ARBA" id="ARBA00023277"/>
    </source>
</evidence>
<dbReference type="GO" id="GO:0003824">
    <property type="term" value="F:catalytic activity"/>
    <property type="evidence" value="ECO:0007669"/>
    <property type="project" value="UniProtKB-ARBA"/>
</dbReference>
<dbReference type="EMBL" id="UETC01000001">
    <property type="protein sequence ID" value="SSA38751.1"/>
    <property type="molecule type" value="Genomic_DNA"/>
</dbReference>
<dbReference type="OrthoDB" id="9782449at2"/>
<dbReference type="Proteomes" id="UP000245839">
    <property type="component" value="Unassembled WGS sequence"/>
</dbReference>
<keyword evidence="8" id="KW-1185">Reference proteome</keyword>
<comment type="similarity">
    <text evidence="2">Belongs to the HAD-like hydrolase superfamily. CbbY/CbbZ/Gph/YieH family.</text>
</comment>
<dbReference type="Gene3D" id="1.10.150.240">
    <property type="entry name" value="Putative phosphatase, domain 2"/>
    <property type="match status" value="1"/>
</dbReference>
<evidence type="ECO:0000256" key="1">
    <source>
        <dbReference type="ARBA" id="ARBA00001946"/>
    </source>
</evidence>
<protein>
    <submittedName>
        <fullName evidence="7">Beta-phosphoglucomutase, HAD superfamily</fullName>
    </submittedName>
    <submittedName>
        <fullName evidence="6">Beta-phosphoglucomutase-like phosphatase (HAD superfamily)</fullName>
    </submittedName>
</protein>
<sequence length="202" mass="21810">MKAILLGSLEMLADTSDLWRQAFRQAFLDHGLHIDPRTNRPGQTRRVMRPEDLCPVPVDAILRCRNHHYGQALAQGPLRPRPGLVAVLDDIARRNIALGLVATTPFEWTVSVFDALDLAPERFDAIVTEAHVTADKPAADCYHLAAAMLATAPEDCLVAEMGLSGVVSARAARMSVLDLRGCGDPLARLAAVLPNPEPAIPG</sequence>
<dbReference type="AlphaFoldDB" id="A0A2Y9A2M7"/>
<dbReference type="InterPro" id="IPR023214">
    <property type="entry name" value="HAD_sf"/>
</dbReference>
<reference evidence="7 9" key="1">
    <citation type="submission" date="2016-10" db="EMBL/GenBank/DDBJ databases">
        <authorList>
            <person name="Cai Z."/>
        </authorList>
    </citation>
    <scope>NUCLEOTIDE SEQUENCE [LARGE SCALE GENOMIC DNA]</scope>
    <source>
        <strain evidence="7 9">DSM 25227</strain>
    </source>
</reference>
<accession>A0A2Y9A2M7</accession>
<evidence type="ECO:0000256" key="4">
    <source>
        <dbReference type="ARBA" id="ARBA00022842"/>
    </source>
</evidence>
<organism evidence="7 9">
    <name type="scientific">Jannaschia seohaensis</name>
    <dbReference type="NCBI Taxonomy" id="475081"/>
    <lineage>
        <taxon>Bacteria</taxon>
        <taxon>Pseudomonadati</taxon>
        <taxon>Pseudomonadota</taxon>
        <taxon>Alphaproteobacteria</taxon>
        <taxon>Rhodobacterales</taxon>
        <taxon>Roseobacteraceae</taxon>
        <taxon>Jannaschia</taxon>
    </lineage>
</organism>
<dbReference type="GO" id="GO:0046872">
    <property type="term" value="F:metal ion binding"/>
    <property type="evidence" value="ECO:0007669"/>
    <property type="project" value="UniProtKB-KW"/>
</dbReference>
<reference evidence="6 8" key="2">
    <citation type="submission" date="2018-03" db="EMBL/GenBank/DDBJ databases">
        <title>Genomic Encyclopedia of Archaeal and Bacterial Type Strains, Phase II (KMG-II): from individual species to whole genera.</title>
        <authorList>
            <person name="Goeker M."/>
        </authorList>
    </citation>
    <scope>NUCLEOTIDE SEQUENCE [LARGE SCALE GENOMIC DNA]</scope>
    <source>
        <strain evidence="6 8">DSM 25227</strain>
    </source>
</reference>
<dbReference type="InterPro" id="IPR051600">
    <property type="entry name" value="Beta-PGM-like"/>
</dbReference>